<dbReference type="PROSITE" id="PS00455">
    <property type="entry name" value="AMP_BINDING"/>
    <property type="match status" value="1"/>
</dbReference>
<evidence type="ECO:0000313" key="6">
    <source>
        <dbReference type="Proteomes" id="UP000242310"/>
    </source>
</evidence>
<accession>A0A2P8HI22</accession>
<proteinExistence type="inferred from homology"/>
<dbReference type="Gene3D" id="3.30.300.30">
    <property type="match status" value="1"/>
</dbReference>
<dbReference type="Gene3D" id="3.40.50.12780">
    <property type="entry name" value="N-terminal domain of ligase-like"/>
    <property type="match status" value="1"/>
</dbReference>
<dbReference type="GO" id="GO:0006631">
    <property type="term" value="P:fatty acid metabolic process"/>
    <property type="evidence" value="ECO:0007669"/>
    <property type="project" value="TreeGrafter"/>
</dbReference>
<dbReference type="InterPro" id="IPR020845">
    <property type="entry name" value="AMP-binding_CS"/>
</dbReference>
<gene>
    <name evidence="5" type="ORF">B0H94_106118</name>
</gene>
<reference evidence="5 6" key="1">
    <citation type="submission" date="2018-03" db="EMBL/GenBank/DDBJ databases">
        <title>Genomic Encyclopedia of Type Strains, Phase III (KMG-III): the genomes of soil and plant-associated and newly described type strains.</title>
        <authorList>
            <person name="Whitman W."/>
        </authorList>
    </citation>
    <scope>NUCLEOTIDE SEQUENCE [LARGE SCALE GENOMIC DNA]</scope>
    <source>
        <strain evidence="5 6">CGMCC 1.07653</strain>
    </source>
</reference>
<dbReference type="GO" id="GO:0031956">
    <property type="term" value="F:medium-chain fatty acid-CoA ligase activity"/>
    <property type="evidence" value="ECO:0007669"/>
    <property type="project" value="TreeGrafter"/>
</dbReference>
<evidence type="ECO:0000313" key="5">
    <source>
        <dbReference type="EMBL" id="PSL45863.1"/>
    </source>
</evidence>
<organism evidence="5 6">
    <name type="scientific">Salsuginibacillus halophilus</name>
    <dbReference type="NCBI Taxonomy" id="517424"/>
    <lineage>
        <taxon>Bacteria</taxon>
        <taxon>Bacillati</taxon>
        <taxon>Bacillota</taxon>
        <taxon>Bacilli</taxon>
        <taxon>Bacillales</taxon>
        <taxon>Bacillaceae</taxon>
        <taxon>Salsuginibacillus</taxon>
    </lineage>
</organism>
<feature type="domain" description="AMP-dependent synthetase/ligase" evidence="3">
    <location>
        <begin position="9"/>
        <end position="377"/>
    </location>
</feature>
<dbReference type="InterPro" id="IPR000873">
    <property type="entry name" value="AMP-dep_synth/lig_dom"/>
</dbReference>
<dbReference type="FunFam" id="3.30.300.30:FF:000008">
    <property type="entry name" value="2,3-dihydroxybenzoate-AMP ligase"/>
    <property type="match status" value="1"/>
</dbReference>
<dbReference type="Proteomes" id="UP000242310">
    <property type="component" value="Unassembled WGS sequence"/>
</dbReference>
<dbReference type="PANTHER" id="PTHR43201">
    <property type="entry name" value="ACYL-COA SYNTHETASE"/>
    <property type="match status" value="1"/>
</dbReference>
<feature type="domain" description="AMP-binding enzyme C-terminal" evidence="4">
    <location>
        <begin position="427"/>
        <end position="503"/>
    </location>
</feature>
<dbReference type="AlphaFoldDB" id="A0A2P8HI22"/>
<sequence>MQPTLREVFEQSVDRHSDKEALYDVLLGARWSYREWDTEVNRTAEALRRAGVNKGDRVSTVLFNTSEFAHVYFACAKLGAIFNPINFRLTAREIDFIITDAAPKVVIFEQAVQEALALAIKERAAVQYWCIDGDPPEGTESFYHHLNAAEPKRPDVMIDEDDYYAIMYTSGTTGKPKGVLHTHRDVVDQSLLLMASKRLHPQDRGLSVAPMFHCAELHCAFLPRVHMGASNVILHHFEPQETLRTLQDERVTTFFGAPTMWNVMLQHDLSAFDLSLLRQGLYGGAPMAPSLVKSIAESVNVDLIQAYGMTEMGPAITCLFEDEQLDKAGSAGKPLLHHEIRIVRTSEEGSGSPEETVAPGELGEIIVRGPSMMEGYFNRPEATEEVFRDGWYYSGDVGTLDREGYLWVSDRVKDMIVSGGENIYSREVEDTLFEHPAVVDAAVVGEPDEAWGERVTAFVVVNDPSVTEADLEDFCKENDGLADYKRPRRYIFRSELPRNASGKLQKFHLREEVSQQTT</sequence>
<dbReference type="EMBL" id="PYAV01000006">
    <property type="protein sequence ID" value="PSL45863.1"/>
    <property type="molecule type" value="Genomic_DNA"/>
</dbReference>
<evidence type="ECO:0000256" key="2">
    <source>
        <dbReference type="ARBA" id="ARBA00022598"/>
    </source>
</evidence>
<keyword evidence="6" id="KW-1185">Reference proteome</keyword>
<dbReference type="SUPFAM" id="SSF56801">
    <property type="entry name" value="Acetyl-CoA synthetase-like"/>
    <property type="match status" value="1"/>
</dbReference>
<comment type="similarity">
    <text evidence="1">Belongs to the ATP-dependent AMP-binding enzyme family.</text>
</comment>
<evidence type="ECO:0000259" key="3">
    <source>
        <dbReference type="Pfam" id="PF00501"/>
    </source>
</evidence>
<dbReference type="InterPro" id="IPR025110">
    <property type="entry name" value="AMP-bd_C"/>
</dbReference>
<dbReference type="InterPro" id="IPR042099">
    <property type="entry name" value="ANL_N_sf"/>
</dbReference>
<name>A0A2P8HI22_9BACI</name>
<dbReference type="NCBIfam" id="NF004837">
    <property type="entry name" value="PRK06187.1"/>
    <property type="match status" value="1"/>
</dbReference>
<dbReference type="InterPro" id="IPR045851">
    <property type="entry name" value="AMP-bd_C_sf"/>
</dbReference>
<dbReference type="OrthoDB" id="9765680at2"/>
<evidence type="ECO:0000256" key="1">
    <source>
        <dbReference type="ARBA" id="ARBA00006432"/>
    </source>
</evidence>
<keyword evidence="2" id="KW-0436">Ligase</keyword>
<dbReference type="CDD" id="cd17631">
    <property type="entry name" value="FACL_FadD13-like"/>
    <property type="match status" value="1"/>
</dbReference>
<comment type="caution">
    <text evidence="5">The sequence shown here is derived from an EMBL/GenBank/DDBJ whole genome shotgun (WGS) entry which is preliminary data.</text>
</comment>
<dbReference type="Pfam" id="PF00501">
    <property type="entry name" value="AMP-binding"/>
    <property type="match status" value="1"/>
</dbReference>
<dbReference type="PANTHER" id="PTHR43201:SF5">
    <property type="entry name" value="MEDIUM-CHAIN ACYL-COA LIGASE ACSF2, MITOCHONDRIAL"/>
    <property type="match status" value="1"/>
</dbReference>
<dbReference type="RefSeq" id="WP_106588535.1">
    <property type="nucleotide sequence ID" value="NZ_PYAV01000006.1"/>
</dbReference>
<protein>
    <submittedName>
        <fullName evidence="5">Fatty-acyl-CoA synthase</fullName>
    </submittedName>
</protein>
<dbReference type="Pfam" id="PF13193">
    <property type="entry name" value="AMP-binding_C"/>
    <property type="match status" value="1"/>
</dbReference>
<evidence type="ECO:0000259" key="4">
    <source>
        <dbReference type="Pfam" id="PF13193"/>
    </source>
</evidence>